<comment type="similarity">
    <text evidence="1 4">Belongs to the aldehyde dehydrogenase family.</text>
</comment>
<dbReference type="FunFam" id="3.40.309.10:FF:000012">
    <property type="entry name" value="Betaine aldehyde dehydrogenase"/>
    <property type="match status" value="1"/>
</dbReference>
<organism evidence="6 7">
    <name type="scientific">Phanerochaete sordida</name>
    <dbReference type="NCBI Taxonomy" id="48140"/>
    <lineage>
        <taxon>Eukaryota</taxon>
        <taxon>Fungi</taxon>
        <taxon>Dikarya</taxon>
        <taxon>Basidiomycota</taxon>
        <taxon>Agaricomycotina</taxon>
        <taxon>Agaricomycetes</taxon>
        <taxon>Polyporales</taxon>
        <taxon>Phanerochaetaceae</taxon>
        <taxon>Phanerochaete</taxon>
    </lineage>
</organism>
<feature type="domain" description="Aldehyde dehydrogenase" evidence="5">
    <location>
        <begin position="33"/>
        <end position="494"/>
    </location>
</feature>
<evidence type="ECO:0000256" key="3">
    <source>
        <dbReference type="PROSITE-ProRule" id="PRU10007"/>
    </source>
</evidence>
<dbReference type="AlphaFoldDB" id="A0A9P3LE44"/>
<dbReference type="Gene3D" id="3.40.605.10">
    <property type="entry name" value="Aldehyde Dehydrogenase, Chain A, domain 1"/>
    <property type="match status" value="1"/>
</dbReference>
<comment type="caution">
    <text evidence="6">The sequence shown here is derived from an EMBL/GenBank/DDBJ whole genome shotgun (WGS) entry which is preliminary data.</text>
</comment>
<dbReference type="PROSITE" id="PS00070">
    <property type="entry name" value="ALDEHYDE_DEHYDR_CYS"/>
    <property type="match status" value="1"/>
</dbReference>
<protein>
    <submittedName>
        <fullName evidence="6">Aldehyde dehydrogenase</fullName>
    </submittedName>
</protein>
<dbReference type="InterPro" id="IPR016163">
    <property type="entry name" value="Ald_DH_C"/>
</dbReference>
<dbReference type="FunFam" id="3.40.605.10:FF:000001">
    <property type="entry name" value="Aldehyde dehydrogenase 1"/>
    <property type="match status" value="1"/>
</dbReference>
<dbReference type="GO" id="GO:0016620">
    <property type="term" value="F:oxidoreductase activity, acting on the aldehyde or oxo group of donors, NAD or NADP as acceptor"/>
    <property type="evidence" value="ECO:0007669"/>
    <property type="project" value="InterPro"/>
</dbReference>
<dbReference type="InterPro" id="IPR029510">
    <property type="entry name" value="Ald_DH_CS_GLU"/>
</dbReference>
<evidence type="ECO:0000313" key="6">
    <source>
        <dbReference type="EMBL" id="GJE90582.1"/>
    </source>
</evidence>
<dbReference type="Gene3D" id="3.40.309.10">
    <property type="entry name" value="Aldehyde Dehydrogenase, Chain A, domain 2"/>
    <property type="match status" value="1"/>
</dbReference>
<proteinExistence type="inferred from homology"/>
<dbReference type="PROSITE" id="PS00687">
    <property type="entry name" value="ALDEHYDE_DEHYDR_GLU"/>
    <property type="match status" value="1"/>
</dbReference>
<dbReference type="EMBL" id="BPQB01000017">
    <property type="protein sequence ID" value="GJE90582.1"/>
    <property type="molecule type" value="Genomic_DNA"/>
</dbReference>
<dbReference type="Pfam" id="PF00171">
    <property type="entry name" value="Aldedh"/>
    <property type="match status" value="1"/>
</dbReference>
<dbReference type="InterPro" id="IPR016162">
    <property type="entry name" value="Ald_DH_N"/>
</dbReference>
<evidence type="ECO:0000313" key="7">
    <source>
        <dbReference type="Proteomes" id="UP000703269"/>
    </source>
</evidence>
<evidence type="ECO:0000256" key="4">
    <source>
        <dbReference type="RuleBase" id="RU003345"/>
    </source>
</evidence>
<dbReference type="PANTHER" id="PTHR11699">
    <property type="entry name" value="ALDEHYDE DEHYDROGENASE-RELATED"/>
    <property type="match status" value="1"/>
</dbReference>
<reference evidence="6 7" key="1">
    <citation type="submission" date="2021-08" db="EMBL/GenBank/DDBJ databases">
        <title>Draft Genome Sequence of Phanerochaete sordida strain YK-624.</title>
        <authorList>
            <person name="Mori T."/>
            <person name="Dohra H."/>
            <person name="Suzuki T."/>
            <person name="Kawagishi H."/>
            <person name="Hirai H."/>
        </authorList>
    </citation>
    <scope>NUCLEOTIDE SEQUENCE [LARGE SCALE GENOMIC DNA]</scope>
    <source>
        <strain evidence="6 7">YK-624</strain>
    </source>
</reference>
<name>A0A9P3LE44_9APHY</name>
<dbReference type="InterPro" id="IPR016161">
    <property type="entry name" value="Ald_DH/histidinol_DH"/>
</dbReference>
<dbReference type="Proteomes" id="UP000703269">
    <property type="component" value="Unassembled WGS sequence"/>
</dbReference>
<evidence type="ECO:0000259" key="5">
    <source>
        <dbReference type="Pfam" id="PF00171"/>
    </source>
</evidence>
<keyword evidence="7" id="KW-1185">Reference proteome</keyword>
<dbReference type="InterPro" id="IPR015590">
    <property type="entry name" value="Aldehyde_DH_dom"/>
</dbReference>
<feature type="active site" evidence="3">
    <location>
        <position position="271"/>
    </location>
</feature>
<dbReference type="InterPro" id="IPR016160">
    <property type="entry name" value="Ald_DH_CS_CYS"/>
</dbReference>
<keyword evidence="2 4" id="KW-0560">Oxidoreductase</keyword>
<accession>A0A9P3LE44</accession>
<gene>
    <name evidence="6" type="ORF">PsYK624_067250</name>
</gene>
<evidence type="ECO:0000256" key="2">
    <source>
        <dbReference type="ARBA" id="ARBA00023002"/>
    </source>
</evidence>
<dbReference type="OrthoDB" id="310895at2759"/>
<evidence type="ECO:0000256" key="1">
    <source>
        <dbReference type="ARBA" id="ARBA00009986"/>
    </source>
</evidence>
<sequence length="504" mass="53168">MKMPGLFERAIDSETYKGGVSVDTRLFLAGKFTEGAKREAIDLYDPARGTFIAKASIASVEDVDAAVDAAHAALQTSWGTNVSAPARAKLLFRLADLVEQRTDELAALETLNSGRNFLQAQGHDIPDVAANLRYYAGWADKHHGQTIETEDGRLAYTRHEPIGVCGLIVPWNFPLLLTIWKVAPALATGNCIVLKPSELTPLTALKFAALTQTAGFPPGVINVLPGYGATVGHALTAHMRIAKVSFTGSTAVGRAVMEAAARSNLKRVTLELGGKSPTIVFPDADLADAVPQIVTSLFVHSGQACVAGTRIYIHERIYDTLVPLLVRAAHAFALGDGFDPHAMAGPLISQAQLDRVLGYIEAGKAAGATLLAGGARADRAGYFVQPTLFADVPAGASIATDEIFGPVGVLAKFRTESEVLAMANDSAYGLTAHVFTASVDTALRVARALHAGSAFVNMFSLLCPQVPFGGTKASGFGRQLGQAALDEYTVLKAVHIRVRAAQDA</sequence>
<dbReference type="SUPFAM" id="SSF53720">
    <property type="entry name" value="ALDH-like"/>
    <property type="match status" value="1"/>
</dbReference>